<feature type="region of interest" description="Disordered" evidence="1">
    <location>
        <begin position="110"/>
        <end position="179"/>
    </location>
</feature>
<feature type="compositionally biased region" description="Pro residues" evidence="1">
    <location>
        <begin position="165"/>
        <end position="175"/>
    </location>
</feature>
<dbReference type="Proteomes" id="UP001165065">
    <property type="component" value="Unassembled WGS sequence"/>
</dbReference>
<evidence type="ECO:0000313" key="3">
    <source>
        <dbReference type="Proteomes" id="UP001165065"/>
    </source>
</evidence>
<name>A0A9W7LF46_9STRA</name>
<feature type="region of interest" description="Disordered" evidence="1">
    <location>
        <begin position="582"/>
        <end position="631"/>
    </location>
</feature>
<dbReference type="EMBL" id="BRYA01000378">
    <property type="protein sequence ID" value="GMI48189.1"/>
    <property type="molecule type" value="Genomic_DNA"/>
</dbReference>
<reference evidence="3" key="1">
    <citation type="journal article" date="2023" name="Commun. Biol.">
        <title>Genome analysis of Parmales, the sister group of diatoms, reveals the evolutionary specialization of diatoms from phago-mixotrophs to photoautotrophs.</title>
        <authorList>
            <person name="Ban H."/>
            <person name="Sato S."/>
            <person name="Yoshikawa S."/>
            <person name="Yamada K."/>
            <person name="Nakamura Y."/>
            <person name="Ichinomiya M."/>
            <person name="Sato N."/>
            <person name="Blanc-Mathieu R."/>
            <person name="Endo H."/>
            <person name="Kuwata A."/>
            <person name="Ogata H."/>
        </authorList>
    </citation>
    <scope>NUCLEOTIDE SEQUENCE [LARGE SCALE GENOMIC DNA]</scope>
</reference>
<dbReference type="OrthoDB" id="440781at2759"/>
<feature type="compositionally biased region" description="Polar residues" evidence="1">
    <location>
        <begin position="343"/>
        <end position="354"/>
    </location>
</feature>
<evidence type="ECO:0008006" key="4">
    <source>
        <dbReference type="Google" id="ProtNLM"/>
    </source>
</evidence>
<comment type="caution">
    <text evidence="2">The sequence shown here is derived from an EMBL/GenBank/DDBJ whole genome shotgun (WGS) entry which is preliminary data.</text>
</comment>
<organism evidence="2 3">
    <name type="scientific">Triparma columacea</name>
    <dbReference type="NCBI Taxonomy" id="722753"/>
    <lineage>
        <taxon>Eukaryota</taxon>
        <taxon>Sar</taxon>
        <taxon>Stramenopiles</taxon>
        <taxon>Ochrophyta</taxon>
        <taxon>Bolidophyceae</taxon>
        <taxon>Parmales</taxon>
        <taxon>Triparmaceae</taxon>
        <taxon>Triparma</taxon>
    </lineage>
</organism>
<accession>A0A9W7LF46</accession>
<feature type="region of interest" description="Disordered" evidence="1">
    <location>
        <begin position="343"/>
        <end position="377"/>
    </location>
</feature>
<protein>
    <recommendedName>
        <fullName evidence="4">TUG ubiquitin-like domain-containing protein</fullName>
    </recommendedName>
</protein>
<proteinExistence type="predicted"/>
<gene>
    <name evidence="2" type="ORF">TrCOL_g2041</name>
</gene>
<evidence type="ECO:0000256" key="1">
    <source>
        <dbReference type="SAM" id="MobiDB-lite"/>
    </source>
</evidence>
<keyword evidence="3" id="KW-1185">Reference proteome</keyword>
<sequence>MVKKTKVIDHSNTPLNLAIVLKHSGERLMYKGETKLTPSSELLKSVRIILQSADIPHVNIDHLMSYGRICNFRSSCDLNNALGVKLIDIGCKGGEGGYKLTLELDAKGAPTVLSKPPSELDGGSEDGGKPGEIAPKSAPKSAPNPNPRPNPSAATSTTAATVAPATPPIPTPTTPTTPTDPVTFLRNCILLLPLMSSSLSPPLVLFFKYFDNVLKTPPSLEYKNRRTINTKNKSFSNTITSFEKLSQTTHTVPLHLDNRPLASESTRPVQCGPIVTLFTLCGFTLRDDNTGSPPTLKATEVDGNKNKYNRIRQELRHLVAKELGGIEEIKSIPLEVTVVAASTESKKNGVSSKTFDPYSTCRHSTQSLPTSDGKSKTESELKALQSKQRSILGSAEEGRITSLQVTTAELYAAKLQADADKAAADAEKEEITSDGMLLSQTLKRNLESQARRENQGFTTKAMRDVAQLRRSKVYKRSKLRMVMEDKGVVMVEFENGGEGTGGKIRKVVEGVREKIFREGLGEIGLYVTPPRQEIDLDKTFKEEGLVPTGKVFVYFKGGGVGGGGYLKEGVEVGGDGWGEGGVPKGEGLADMDVEETDVKGEGNLGGEGKKEKKKKKKLSQDEMIKKMMGLK</sequence>
<evidence type="ECO:0000313" key="2">
    <source>
        <dbReference type="EMBL" id="GMI48189.1"/>
    </source>
</evidence>
<feature type="compositionally biased region" description="Low complexity" evidence="1">
    <location>
        <begin position="151"/>
        <end position="164"/>
    </location>
</feature>
<dbReference type="AlphaFoldDB" id="A0A9W7LF46"/>
<feature type="compositionally biased region" description="Polar residues" evidence="1">
    <location>
        <begin position="361"/>
        <end position="372"/>
    </location>
</feature>